<proteinExistence type="predicted"/>
<dbReference type="SUPFAM" id="SSF48150">
    <property type="entry name" value="DNA-glycosylase"/>
    <property type="match status" value="1"/>
</dbReference>
<dbReference type="PANTHER" id="PTHR30037">
    <property type="entry name" value="DNA-3-METHYLADENINE GLYCOSYLASE 1"/>
    <property type="match status" value="1"/>
</dbReference>
<dbReference type="Pfam" id="PF03352">
    <property type="entry name" value="Adenine_glyco"/>
    <property type="match status" value="1"/>
</dbReference>
<accession>A0A381NX73</accession>
<gene>
    <name evidence="1" type="ORF">METZ01_LOCUS10937</name>
</gene>
<protein>
    <recommendedName>
        <fullName evidence="2">DNA-3-methyladenine glycosylase I</fullName>
    </recommendedName>
</protein>
<reference evidence="1" key="1">
    <citation type="submission" date="2018-05" db="EMBL/GenBank/DDBJ databases">
        <authorList>
            <person name="Lanie J.A."/>
            <person name="Ng W.-L."/>
            <person name="Kazmierczak K.M."/>
            <person name="Andrzejewski T.M."/>
            <person name="Davidsen T.M."/>
            <person name="Wayne K.J."/>
            <person name="Tettelin H."/>
            <person name="Glass J.I."/>
            <person name="Rusch D."/>
            <person name="Podicherti R."/>
            <person name="Tsui H.-C.T."/>
            <person name="Winkler M.E."/>
        </authorList>
    </citation>
    <scope>NUCLEOTIDE SEQUENCE</scope>
</reference>
<sequence>MRKALERPEKITPDGNDGYLAELTKAIFRAGFSWPVIREKWPGFAQSFDQFELARVASYGPDDMERLFGDRNIVRNRRKIVATVENARTMLDLIADHGSFRAYLRTLDHLDYYSRVKVLTRLFAGLGRTSAFVFLHCVNEKTPDWQDR</sequence>
<dbReference type="EMBL" id="UINC01000596">
    <property type="protein sequence ID" value="SUZ58083.1"/>
    <property type="molecule type" value="Genomic_DNA"/>
</dbReference>
<dbReference type="InterPro" id="IPR011257">
    <property type="entry name" value="DNA_glycosylase"/>
</dbReference>
<dbReference type="InterPro" id="IPR052891">
    <property type="entry name" value="DNA-3mA_glycosylase"/>
</dbReference>
<evidence type="ECO:0000313" key="1">
    <source>
        <dbReference type="EMBL" id="SUZ58083.1"/>
    </source>
</evidence>
<dbReference type="GO" id="GO:0006284">
    <property type="term" value="P:base-excision repair"/>
    <property type="evidence" value="ECO:0007669"/>
    <property type="project" value="InterPro"/>
</dbReference>
<dbReference type="GO" id="GO:0008725">
    <property type="term" value="F:DNA-3-methyladenine glycosylase activity"/>
    <property type="evidence" value="ECO:0007669"/>
    <property type="project" value="InterPro"/>
</dbReference>
<dbReference type="AlphaFoldDB" id="A0A381NX73"/>
<organism evidence="1">
    <name type="scientific">marine metagenome</name>
    <dbReference type="NCBI Taxonomy" id="408172"/>
    <lineage>
        <taxon>unclassified sequences</taxon>
        <taxon>metagenomes</taxon>
        <taxon>ecological metagenomes</taxon>
    </lineage>
</organism>
<dbReference type="InterPro" id="IPR005019">
    <property type="entry name" value="Adenine_glyco"/>
</dbReference>
<dbReference type="PANTHER" id="PTHR30037:SF3">
    <property type="entry name" value="BLR0857 PROTEIN"/>
    <property type="match status" value="1"/>
</dbReference>
<name>A0A381NX73_9ZZZZ</name>
<dbReference type="Gene3D" id="1.10.340.30">
    <property type="entry name" value="Hypothetical protein, domain 2"/>
    <property type="match status" value="1"/>
</dbReference>
<evidence type="ECO:0008006" key="2">
    <source>
        <dbReference type="Google" id="ProtNLM"/>
    </source>
</evidence>